<feature type="region of interest" description="Disordered" evidence="1">
    <location>
        <begin position="1"/>
        <end position="23"/>
    </location>
</feature>
<dbReference type="EMBL" id="AP025628">
    <property type="protein sequence ID" value="BDG59779.1"/>
    <property type="molecule type" value="Genomic_DNA"/>
</dbReference>
<accession>A0AA35G8Z9</accession>
<protein>
    <submittedName>
        <fullName evidence="2">Uncharacterized protein</fullName>
    </submittedName>
</protein>
<evidence type="ECO:0000256" key="1">
    <source>
        <dbReference type="SAM" id="MobiDB-lite"/>
    </source>
</evidence>
<proteinExistence type="predicted"/>
<dbReference type="RefSeq" id="WP_264843878.1">
    <property type="nucleotide sequence ID" value="NZ_AP025628.1"/>
</dbReference>
<dbReference type="AlphaFoldDB" id="A0AA35G8Z9"/>
<organism evidence="2 3">
    <name type="scientific">Caldinitratiruptor microaerophilus</name>
    <dbReference type="NCBI Taxonomy" id="671077"/>
    <lineage>
        <taxon>Bacteria</taxon>
        <taxon>Bacillati</taxon>
        <taxon>Bacillota</taxon>
        <taxon>Clostridia</taxon>
        <taxon>Eubacteriales</taxon>
        <taxon>Symbiobacteriaceae</taxon>
        <taxon>Caldinitratiruptor</taxon>
    </lineage>
</organism>
<sequence length="90" mass="9265">MGTRNAVRRKRRPIQPGDRLLYEVPPGPPAEVLALYGSDAHGAITAALTLLALALRGALAAPGTRPPPAAAPASSPKLAQVLAQDFFGDS</sequence>
<evidence type="ECO:0000313" key="3">
    <source>
        <dbReference type="Proteomes" id="UP001163687"/>
    </source>
</evidence>
<gene>
    <name evidence="2" type="ORF">caldi_08690</name>
</gene>
<reference evidence="2" key="1">
    <citation type="submission" date="2022-03" db="EMBL/GenBank/DDBJ databases">
        <title>Complete genome sequence of Caldinitratiruptor microaerophilus.</title>
        <authorList>
            <person name="Mukaiyama R."/>
            <person name="Nishiyama T."/>
            <person name="Ueda K."/>
        </authorList>
    </citation>
    <scope>NUCLEOTIDE SEQUENCE</scope>
    <source>
        <strain evidence="2">JCM 16183</strain>
    </source>
</reference>
<keyword evidence="3" id="KW-1185">Reference proteome</keyword>
<feature type="compositionally biased region" description="Basic residues" evidence="1">
    <location>
        <begin position="1"/>
        <end position="13"/>
    </location>
</feature>
<dbReference type="Proteomes" id="UP001163687">
    <property type="component" value="Chromosome"/>
</dbReference>
<evidence type="ECO:0000313" key="2">
    <source>
        <dbReference type="EMBL" id="BDG59779.1"/>
    </source>
</evidence>
<name>A0AA35G8Z9_9FIRM</name>
<dbReference type="KEGG" id="cmic:caldi_08690"/>